<feature type="compositionally biased region" description="Basic and acidic residues" evidence="10">
    <location>
        <begin position="364"/>
        <end position="376"/>
    </location>
</feature>
<dbReference type="GO" id="GO:0005737">
    <property type="term" value="C:cytoplasm"/>
    <property type="evidence" value="ECO:0007669"/>
    <property type="project" value="UniProtKB-SubCell"/>
</dbReference>
<dbReference type="PANTHER" id="PTHR31169">
    <property type="entry name" value="OS05G0300700 PROTEIN"/>
    <property type="match status" value="1"/>
</dbReference>
<comment type="caution">
    <text evidence="12">The sequence shown here is derived from an EMBL/GenBank/DDBJ whole genome shotgun (WGS) entry which is preliminary data.</text>
</comment>
<dbReference type="AlphaFoldDB" id="A0A9D4TTA9"/>
<keyword evidence="13" id="KW-1185">Reference proteome</keyword>
<feature type="region of interest" description="Disordered" evidence="10">
    <location>
        <begin position="15"/>
        <end position="73"/>
    </location>
</feature>
<reference evidence="12" key="1">
    <citation type="journal article" date="2019" name="Plant J.">
        <title>Chlorella vulgaris genome assembly and annotation reveals the molecular basis for metabolic acclimation to high light conditions.</title>
        <authorList>
            <person name="Cecchin M."/>
            <person name="Marcolungo L."/>
            <person name="Rossato M."/>
            <person name="Girolomoni L."/>
            <person name="Cosentino E."/>
            <person name="Cuine S."/>
            <person name="Li-Beisson Y."/>
            <person name="Delledonne M."/>
            <person name="Ballottari M."/>
        </authorList>
    </citation>
    <scope>NUCLEOTIDE SEQUENCE</scope>
    <source>
        <strain evidence="12">211/11P</strain>
    </source>
</reference>
<keyword evidence="4" id="KW-1017">Isopeptide bond</keyword>
<organism evidence="12 13">
    <name type="scientific">Chlorella vulgaris</name>
    <name type="common">Green alga</name>
    <dbReference type="NCBI Taxonomy" id="3077"/>
    <lineage>
        <taxon>Eukaryota</taxon>
        <taxon>Viridiplantae</taxon>
        <taxon>Chlorophyta</taxon>
        <taxon>core chlorophytes</taxon>
        <taxon>Trebouxiophyceae</taxon>
        <taxon>Chlorellales</taxon>
        <taxon>Chlorellaceae</taxon>
        <taxon>Chlorella clade</taxon>
        <taxon>Chlorella</taxon>
    </lineage>
</organism>
<evidence type="ECO:0000256" key="6">
    <source>
        <dbReference type="ARBA" id="ARBA00022843"/>
    </source>
</evidence>
<evidence type="ECO:0000256" key="3">
    <source>
        <dbReference type="ARBA" id="ARBA00022490"/>
    </source>
</evidence>
<gene>
    <name evidence="12" type="ORF">D9Q98_003734</name>
</gene>
<dbReference type="EMBL" id="SIDB01000004">
    <property type="protein sequence ID" value="KAI3433932.1"/>
    <property type="molecule type" value="Genomic_DNA"/>
</dbReference>
<evidence type="ECO:0000256" key="2">
    <source>
        <dbReference type="ARBA" id="ARBA00004496"/>
    </source>
</evidence>
<evidence type="ECO:0000259" key="11">
    <source>
        <dbReference type="Pfam" id="PF10497"/>
    </source>
</evidence>
<feature type="compositionally biased region" description="Low complexity" evidence="10">
    <location>
        <begin position="280"/>
        <end position="294"/>
    </location>
</feature>
<dbReference type="InterPro" id="IPR040221">
    <property type="entry name" value="CDCA7/CDA7L"/>
</dbReference>
<accession>A0A9D4TTA9</accession>
<evidence type="ECO:0000256" key="5">
    <source>
        <dbReference type="ARBA" id="ARBA00022553"/>
    </source>
</evidence>
<feature type="compositionally biased region" description="Basic residues" evidence="10">
    <location>
        <begin position="457"/>
        <end position="471"/>
    </location>
</feature>
<feature type="region of interest" description="Disordered" evidence="10">
    <location>
        <begin position="269"/>
        <end position="489"/>
    </location>
</feature>
<keyword evidence="3" id="KW-0963">Cytoplasm</keyword>
<dbReference type="GO" id="GO:0005634">
    <property type="term" value="C:nucleus"/>
    <property type="evidence" value="ECO:0007669"/>
    <property type="project" value="UniProtKB-SubCell"/>
</dbReference>
<reference evidence="12" key="2">
    <citation type="submission" date="2020-11" db="EMBL/GenBank/DDBJ databases">
        <authorList>
            <person name="Cecchin M."/>
            <person name="Marcolungo L."/>
            <person name="Rossato M."/>
            <person name="Girolomoni L."/>
            <person name="Cosentino E."/>
            <person name="Cuine S."/>
            <person name="Li-Beisson Y."/>
            <person name="Delledonne M."/>
            <person name="Ballottari M."/>
        </authorList>
    </citation>
    <scope>NUCLEOTIDE SEQUENCE</scope>
    <source>
        <strain evidence="12">211/11P</strain>
        <tissue evidence="12">Whole cell</tissue>
    </source>
</reference>
<evidence type="ECO:0000313" key="13">
    <source>
        <dbReference type="Proteomes" id="UP001055712"/>
    </source>
</evidence>
<sequence length="489" mass="51857">MTLTDYEMERQRRIEENKRKLEQLELPQLLEDMDASGSGAAEQVPRRKRRPAAEKSAELLEPSRRSKRTEGKERPCYVFEAERGGGGPRQLHDGPLVKEGECEEVYGLAHVLALGSTKLEWEMFTDGYNEAGERIYDPEKGLSCHQCRQKTLGQRTKCSRCKSGVGVLCGDCLFARYGEHVEEAAADESWVCPCCRDLCNCSRHRKLRKWEATGQLHRSVKSRGYLSVAHYLVLNKAGGLAAKRAALDSGFCPPSLAEKLEVDVKELEEAAANAPPPEEQPAVPDAVPAAPAAGGQAGKVKKARSKKAADGTAAPAAAAAKPGKCKAGPTKVAAGGKAKPGKKQVQQEQQPEGVPKQTGKQHQQLKEGKQEQEPKQASKKTAAAAGKRQFKRTTNKQSMELPAAAPAAAASVLEPSGASGSGAVAPADAAAEVNGGAAAGAAEAALAVPINDSKGGKGQRGRKSASGKRRGAATLEEAAVPSKRRARRA</sequence>
<evidence type="ECO:0000256" key="10">
    <source>
        <dbReference type="SAM" id="MobiDB-lite"/>
    </source>
</evidence>
<name>A0A9D4TTA9_CHLVU</name>
<feature type="domain" description="Zinc-finger" evidence="11">
    <location>
        <begin position="136"/>
        <end position="232"/>
    </location>
</feature>
<evidence type="ECO:0000256" key="7">
    <source>
        <dbReference type="ARBA" id="ARBA00023015"/>
    </source>
</evidence>
<keyword evidence="5" id="KW-0597">Phosphoprotein</keyword>
<comment type="subcellular location">
    <subcellularLocation>
        <location evidence="2">Cytoplasm</location>
    </subcellularLocation>
    <subcellularLocation>
        <location evidence="1">Nucleus</location>
    </subcellularLocation>
</comment>
<feature type="compositionally biased region" description="Low complexity" evidence="10">
    <location>
        <begin position="402"/>
        <end position="449"/>
    </location>
</feature>
<evidence type="ECO:0000313" key="12">
    <source>
        <dbReference type="EMBL" id="KAI3433932.1"/>
    </source>
</evidence>
<keyword evidence="6" id="KW-0832">Ubl conjugation</keyword>
<dbReference type="OrthoDB" id="298344at2759"/>
<protein>
    <recommendedName>
        <fullName evidence="11">Zinc-finger domain-containing protein</fullName>
    </recommendedName>
</protein>
<feature type="compositionally biased region" description="Low complexity" evidence="10">
    <location>
        <begin position="310"/>
        <end position="357"/>
    </location>
</feature>
<evidence type="ECO:0000256" key="9">
    <source>
        <dbReference type="ARBA" id="ARBA00023242"/>
    </source>
</evidence>
<evidence type="ECO:0000256" key="4">
    <source>
        <dbReference type="ARBA" id="ARBA00022499"/>
    </source>
</evidence>
<dbReference type="GO" id="GO:0006355">
    <property type="term" value="P:regulation of DNA-templated transcription"/>
    <property type="evidence" value="ECO:0007669"/>
    <property type="project" value="InterPro"/>
</dbReference>
<keyword evidence="7" id="KW-0805">Transcription regulation</keyword>
<keyword evidence="8" id="KW-0804">Transcription</keyword>
<feature type="compositionally biased region" description="Basic and acidic residues" evidence="10">
    <location>
        <begin position="51"/>
        <end position="73"/>
    </location>
</feature>
<dbReference type="Pfam" id="PF10497">
    <property type="entry name" value="zf-4CXXC_R1"/>
    <property type="match status" value="1"/>
</dbReference>
<dbReference type="Proteomes" id="UP001055712">
    <property type="component" value="Unassembled WGS sequence"/>
</dbReference>
<proteinExistence type="predicted"/>
<evidence type="ECO:0000256" key="1">
    <source>
        <dbReference type="ARBA" id="ARBA00004123"/>
    </source>
</evidence>
<dbReference type="InterPro" id="IPR018866">
    <property type="entry name" value="Znf-4CXXC_R1"/>
</dbReference>
<evidence type="ECO:0000256" key="8">
    <source>
        <dbReference type="ARBA" id="ARBA00023163"/>
    </source>
</evidence>
<keyword evidence="9" id="KW-0539">Nucleus</keyword>
<dbReference type="PANTHER" id="PTHR31169:SF23">
    <property type="entry name" value="OS03G0572250 PROTEIN"/>
    <property type="match status" value="1"/>
</dbReference>